<reference evidence="1" key="1">
    <citation type="submission" date="2018-05" db="EMBL/GenBank/DDBJ databases">
        <authorList>
            <person name="Lanie J.A."/>
            <person name="Ng W.-L."/>
            <person name="Kazmierczak K.M."/>
            <person name="Andrzejewski T.M."/>
            <person name="Davidsen T.M."/>
            <person name="Wayne K.J."/>
            <person name="Tettelin H."/>
            <person name="Glass J.I."/>
            <person name="Rusch D."/>
            <person name="Podicherti R."/>
            <person name="Tsui H.-C.T."/>
            <person name="Winkler M.E."/>
        </authorList>
    </citation>
    <scope>NUCLEOTIDE SEQUENCE</scope>
</reference>
<name>A0A382YY61_9ZZZZ</name>
<feature type="non-terminal residue" evidence="1">
    <location>
        <position position="91"/>
    </location>
</feature>
<sequence length="91" mass="9545">MNHKQIKDGITITAVKIKNVPQSPFNQSTKAPDEDASVVLPAVPIEASNAYWVAVYVLSTNNDIKATNATVANAAAISSNMTATANSNSDL</sequence>
<dbReference type="AlphaFoldDB" id="A0A382YY61"/>
<gene>
    <name evidence="1" type="ORF">METZ01_LOCUS441070</name>
</gene>
<proteinExistence type="predicted"/>
<organism evidence="1">
    <name type="scientific">marine metagenome</name>
    <dbReference type="NCBI Taxonomy" id="408172"/>
    <lineage>
        <taxon>unclassified sequences</taxon>
        <taxon>metagenomes</taxon>
        <taxon>ecological metagenomes</taxon>
    </lineage>
</organism>
<evidence type="ECO:0000313" key="1">
    <source>
        <dbReference type="EMBL" id="SVD88216.1"/>
    </source>
</evidence>
<dbReference type="EMBL" id="UINC01179504">
    <property type="protein sequence ID" value="SVD88216.1"/>
    <property type="molecule type" value="Genomic_DNA"/>
</dbReference>
<accession>A0A382YY61</accession>
<protein>
    <submittedName>
        <fullName evidence="1">Uncharacterized protein</fullName>
    </submittedName>
</protein>